<keyword evidence="1" id="KW-1185">Reference proteome</keyword>
<dbReference type="Proteomes" id="UP000887578">
    <property type="component" value="Unplaced"/>
</dbReference>
<evidence type="ECO:0000313" key="2">
    <source>
        <dbReference type="WBParaSite" id="PDA_v2.g18936.t1"/>
    </source>
</evidence>
<dbReference type="WBParaSite" id="PDA_v2.g18936.t1">
    <property type="protein sequence ID" value="PDA_v2.g18936.t1"/>
    <property type="gene ID" value="PDA_v2.g18936"/>
</dbReference>
<reference evidence="2" key="1">
    <citation type="submission" date="2022-11" db="UniProtKB">
        <authorList>
            <consortium name="WormBaseParasite"/>
        </authorList>
    </citation>
    <scope>IDENTIFICATION</scope>
</reference>
<evidence type="ECO:0000313" key="1">
    <source>
        <dbReference type="Proteomes" id="UP000887578"/>
    </source>
</evidence>
<proteinExistence type="predicted"/>
<name>A0A914PVR8_9BILA</name>
<dbReference type="AlphaFoldDB" id="A0A914PVR8"/>
<accession>A0A914PVR8</accession>
<sequence length="140" mass="16239">MITTYPSTQLEILRKKTEEESTVTPNGTRLESFFQGMQNGQKAFVVKTSWTALNRSDKDFVQQDENCIKFCFPKFTVRRSLKKGENGKTTIRVYANDPNKSLRITICPEHQSFSVEHLFETKIIQCAKSERLCEHLTRID</sequence>
<organism evidence="1 2">
    <name type="scientific">Panagrolaimus davidi</name>
    <dbReference type="NCBI Taxonomy" id="227884"/>
    <lineage>
        <taxon>Eukaryota</taxon>
        <taxon>Metazoa</taxon>
        <taxon>Ecdysozoa</taxon>
        <taxon>Nematoda</taxon>
        <taxon>Chromadorea</taxon>
        <taxon>Rhabditida</taxon>
        <taxon>Tylenchina</taxon>
        <taxon>Panagrolaimomorpha</taxon>
        <taxon>Panagrolaimoidea</taxon>
        <taxon>Panagrolaimidae</taxon>
        <taxon>Panagrolaimus</taxon>
    </lineage>
</organism>
<protein>
    <submittedName>
        <fullName evidence="2">Uncharacterized protein</fullName>
    </submittedName>
</protein>